<dbReference type="GO" id="GO:0016757">
    <property type="term" value="F:glycosyltransferase activity"/>
    <property type="evidence" value="ECO:0007669"/>
    <property type="project" value="InterPro"/>
</dbReference>
<feature type="domain" description="Glycosyl transferase family 1" evidence="1">
    <location>
        <begin position="183"/>
        <end position="342"/>
    </location>
</feature>
<dbReference type="PATRIC" id="fig|1618445.3.peg.922"/>
<evidence type="ECO:0000259" key="2">
    <source>
        <dbReference type="Pfam" id="PF13439"/>
    </source>
</evidence>
<dbReference type="InterPro" id="IPR028098">
    <property type="entry name" value="Glyco_trans_4-like_N"/>
</dbReference>
<evidence type="ECO:0000313" key="4">
    <source>
        <dbReference type="Proteomes" id="UP000034739"/>
    </source>
</evidence>
<dbReference type="InterPro" id="IPR001296">
    <property type="entry name" value="Glyco_trans_1"/>
</dbReference>
<dbReference type="PANTHER" id="PTHR45947">
    <property type="entry name" value="SULFOQUINOVOSYL TRANSFERASE SQD2"/>
    <property type="match status" value="1"/>
</dbReference>
<organism evidence="3 4">
    <name type="scientific">Candidatus Gottesmanbacteria bacterium GW2011_GWA2_47_9</name>
    <dbReference type="NCBI Taxonomy" id="1618445"/>
    <lineage>
        <taxon>Bacteria</taxon>
        <taxon>Candidatus Gottesmaniibacteriota</taxon>
    </lineage>
</organism>
<dbReference type="PANTHER" id="PTHR45947:SF3">
    <property type="entry name" value="SULFOQUINOVOSYL TRANSFERASE SQD2"/>
    <property type="match status" value="1"/>
</dbReference>
<keyword evidence="3" id="KW-0808">Transferase</keyword>
<dbReference type="Pfam" id="PF13439">
    <property type="entry name" value="Glyco_transf_4"/>
    <property type="match status" value="1"/>
</dbReference>
<reference evidence="3 4" key="1">
    <citation type="journal article" date="2015" name="Nature">
        <title>rRNA introns, odd ribosomes, and small enigmatic genomes across a large radiation of phyla.</title>
        <authorList>
            <person name="Brown C.T."/>
            <person name="Hug L.A."/>
            <person name="Thomas B.C."/>
            <person name="Sharon I."/>
            <person name="Castelle C.J."/>
            <person name="Singh A."/>
            <person name="Wilkins M.J."/>
            <person name="Williams K.H."/>
            <person name="Banfield J.F."/>
        </authorList>
    </citation>
    <scope>NUCLEOTIDE SEQUENCE [LARGE SCALE GENOMIC DNA]</scope>
</reference>
<feature type="domain" description="Glycosyltransferase subfamily 4-like N-terminal" evidence="2">
    <location>
        <begin position="17"/>
        <end position="177"/>
    </location>
</feature>
<evidence type="ECO:0000259" key="1">
    <source>
        <dbReference type="Pfam" id="PF00534"/>
    </source>
</evidence>
<dbReference type="Proteomes" id="UP000034739">
    <property type="component" value="Unassembled WGS sequence"/>
</dbReference>
<dbReference type="AlphaFoldDB" id="A0A0G1TZG6"/>
<comment type="caution">
    <text evidence="3">The sequence shown here is derived from an EMBL/GenBank/DDBJ whole genome shotgun (WGS) entry which is preliminary data.</text>
</comment>
<protein>
    <submittedName>
        <fullName evidence="3">Glycosyltransferase</fullName>
    </submittedName>
</protein>
<dbReference type="Gene3D" id="3.40.50.2000">
    <property type="entry name" value="Glycogen Phosphorylase B"/>
    <property type="match status" value="2"/>
</dbReference>
<dbReference type="SUPFAM" id="SSF53756">
    <property type="entry name" value="UDP-Glycosyltransferase/glycogen phosphorylase"/>
    <property type="match status" value="1"/>
</dbReference>
<proteinExistence type="predicted"/>
<dbReference type="Pfam" id="PF00534">
    <property type="entry name" value="Glycos_transf_1"/>
    <property type="match status" value="1"/>
</dbReference>
<accession>A0A0G1TZG6</accession>
<name>A0A0G1TZG6_9BACT</name>
<dbReference type="InterPro" id="IPR050194">
    <property type="entry name" value="Glycosyltransferase_grp1"/>
</dbReference>
<gene>
    <name evidence="3" type="ORF">UY16_C0034G0008</name>
</gene>
<evidence type="ECO:0000313" key="3">
    <source>
        <dbReference type="EMBL" id="KKU87217.1"/>
    </source>
</evidence>
<dbReference type="EMBL" id="LCOY01000034">
    <property type="protein sequence ID" value="KKU87217.1"/>
    <property type="molecule type" value="Genomic_DNA"/>
</dbReference>
<sequence>MSPKRILIFSLAYHPMVGGAEIAVKEITDRITDIEFDMITMRFNAVHPEKEQIGNCMVYRINTSKNFFPFRAFLFAKKLHSDRPYDATWAIMANWAGFAALFFKFRFPQVPFILTLQEGDPIPYIKRRVWFVYPLFKKIFTRADIIQAISTYLADWAKNMGYRGQVEVIPNGVDVEKFRPTANNNQPTTNTVLITTSRLAEKNAVGDIIKALKFLPNDVILKIIGTGPLEFELKELARITGQGSRVKFLGHIPHYDISKYLHEADIFVRPSLSEGMGNSFIEAMAAGLPVIATPVGGIPDFLQDGKTGLFCEVNNPKSIADKVMEYINNPELTTRIVENANKMVRERYDWNLVAREMKERVFDKV</sequence>